<dbReference type="RefSeq" id="WP_058290823.1">
    <property type="nucleotide sequence ID" value="NZ_CYSD01000039.1"/>
</dbReference>
<evidence type="ECO:0000313" key="1">
    <source>
        <dbReference type="EMBL" id="CUH80245.1"/>
    </source>
</evidence>
<sequence length="259" mass="29457">MTLQPKEFRIDFPDGTSSVVDDRVMGILRTLQSQAAAVQRAQPSTPRHCSVCDYHGDFRPTGFPQRVDASCPKCHSVERHRLIMLAVKRGQVLGDADENSRVLHFAPEPMLSDYFRSRFQHYVTADLAAGFDLQLNMENIDLPDAQYDVIMANHVLEHVDDFKAARELHRILKPGGVLLCTVPLIEGWEETYEPEGIDSDAERLLHFGQHDHVRMYGRDFRDRIQSCGFALEAEITSEGADVVKYSLLRGEKLFLFRKA</sequence>
<evidence type="ECO:0000313" key="2">
    <source>
        <dbReference type="Proteomes" id="UP000052022"/>
    </source>
</evidence>
<dbReference type="OrthoDB" id="9787738at2"/>
<dbReference type="CDD" id="cd02440">
    <property type="entry name" value="AdoMet_MTases"/>
    <property type="match status" value="1"/>
</dbReference>
<accession>A0A0P1GFI7</accession>
<dbReference type="InterPro" id="IPR029063">
    <property type="entry name" value="SAM-dependent_MTases_sf"/>
</dbReference>
<proteinExistence type="predicted"/>
<dbReference type="Proteomes" id="UP000052022">
    <property type="component" value="Unassembled WGS sequence"/>
</dbReference>
<dbReference type="STRING" id="928856.SAMN04488049_10478"/>
<dbReference type="AlphaFoldDB" id="A0A0P1GFI7"/>
<protein>
    <submittedName>
        <fullName evidence="1">Biotin biosynthesis protein BioC</fullName>
    </submittedName>
</protein>
<reference evidence="1 2" key="1">
    <citation type="submission" date="2015-09" db="EMBL/GenBank/DDBJ databases">
        <authorList>
            <consortium name="Swine Surveillance"/>
        </authorList>
    </citation>
    <scope>NUCLEOTIDE SEQUENCE [LARGE SCALE GENOMIC DNA]</scope>
    <source>
        <strain evidence="1 2">CECT 7557</strain>
    </source>
</reference>
<dbReference type="EMBL" id="CYSD01000039">
    <property type="protein sequence ID" value="CUH80245.1"/>
    <property type="molecule type" value="Genomic_DNA"/>
</dbReference>
<keyword evidence="2" id="KW-1185">Reference proteome</keyword>
<dbReference type="Gene3D" id="3.40.50.150">
    <property type="entry name" value="Vaccinia Virus protein VP39"/>
    <property type="match status" value="1"/>
</dbReference>
<gene>
    <name evidence="1" type="ORF">TRM7557_02795</name>
</gene>
<dbReference type="Pfam" id="PF13489">
    <property type="entry name" value="Methyltransf_23"/>
    <property type="match status" value="1"/>
</dbReference>
<dbReference type="SUPFAM" id="SSF53335">
    <property type="entry name" value="S-adenosyl-L-methionine-dependent methyltransferases"/>
    <property type="match status" value="1"/>
</dbReference>
<name>A0A0P1GFI7_9RHOB</name>
<organism evidence="1 2">
    <name type="scientific">Tritonibacter multivorans</name>
    <dbReference type="NCBI Taxonomy" id="928856"/>
    <lineage>
        <taxon>Bacteria</taxon>
        <taxon>Pseudomonadati</taxon>
        <taxon>Pseudomonadota</taxon>
        <taxon>Alphaproteobacteria</taxon>
        <taxon>Rhodobacterales</taxon>
        <taxon>Paracoccaceae</taxon>
        <taxon>Tritonibacter</taxon>
    </lineage>
</organism>